<dbReference type="OrthoDB" id="2015447at2759"/>
<sequence>MWPCCCAKRAIASMCLISPNTCRATHPHLTARLRPAVIPRPSRAPAITGTDANALRWDRVEYNYLRELCARHGEEAFVQRTTSAEFWDEQISEDEIDTMAECLQDISPPRLRTTRRHVLWHLFYDLHKPTLPSTLPTSSTVCEHNTASPLPATKFPISPPLPTVLRRGSSSNARVLQRAHSQVPRTSGVTPQEGTCCSRKIPP</sequence>
<dbReference type="EMBL" id="JAGTJQ010000006">
    <property type="protein sequence ID" value="KAH7029635.1"/>
    <property type="molecule type" value="Genomic_DNA"/>
</dbReference>
<reference evidence="2" key="1">
    <citation type="journal article" date="2021" name="Nat. Commun.">
        <title>Genetic determinants of endophytism in the Arabidopsis root mycobiome.</title>
        <authorList>
            <person name="Mesny F."/>
            <person name="Miyauchi S."/>
            <person name="Thiergart T."/>
            <person name="Pickel B."/>
            <person name="Atanasova L."/>
            <person name="Karlsson M."/>
            <person name="Huettel B."/>
            <person name="Barry K.W."/>
            <person name="Haridas S."/>
            <person name="Chen C."/>
            <person name="Bauer D."/>
            <person name="Andreopoulos W."/>
            <person name="Pangilinan J."/>
            <person name="LaButti K."/>
            <person name="Riley R."/>
            <person name="Lipzen A."/>
            <person name="Clum A."/>
            <person name="Drula E."/>
            <person name="Henrissat B."/>
            <person name="Kohler A."/>
            <person name="Grigoriev I.V."/>
            <person name="Martin F.M."/>
            <person name="Hacquard S."/>
        </authorList>
    </citation>
    <scope>NUCLEOTIDE SEQUENCE</scope>
    <source>
        <strain evidence="2">MPI-CAGE-CH-0230</strain>
    </source>
</reference>
<evidence type="ECO:0000313" key="3">
    <source>
        <dbReference type="Proteomes" id="UP000756346"/>
    </source>
</evidence>
<keyword evidence="3" id="KW-1185">Reference proteome</keyword>
<dbReference type="Proteomes" id="UP000756346">
    <property type="component" value="Unassembled WGS sequence"/>
</dbReference>
<protein>
    <submittedName>
        <fullName evidence="2">Uncharacterized protein</fullName>
    </submittedName>
</protein>
<evidence type="ECO:0000256" key="1">
    <source>
        <dbReference type="SAM" id="MobiDB-lite"/>
    </source>
</evidence>
<dbReference type="AlphaFoldDB" id="A0A9P9BPY7"/>
<dbReference type="GeneID" id="70191494"/>
<feature type="region of interest" description="Disordered" evidence="1">
    <location>
        <begin position="179"/>
        <end position="203"/>
    </location>
</feature>
<organism evidence="2 3">
    <name type="scientific">Microdochium trichocladiopsis</name>
    <dbReference type="NCBI Taxonomy" id="1682393"/>
    <lineage>
        <taxon>Eukaryota</taxon>
        <taxon>Fungi</taxon>
        <taxon>Dikarya</taxon>
        <taxon>Ascomycota</taxon>
        <taxon>Pezizomycotina</taxon>
        <taxon>Sordariomycetes</taxon>
        <taxon>Xylariomycetidae</taxon>
        <taxon>Xylariales</taxon>
        <taxon>Microdochiaceae</taxon>
        <taxon>Microdochium</taxon>
    </lineage>
</organism>
<feature type="non-terminal residue" evidence="2">
    <location>
        <position position="1"/>
    </location>
</feature>
<dbReference type="RefSeq" id="XP_046011923.1">
    <property type="nucleotide sequence ID" value="XM_046161948.1"/>
</dbReference>
<name>A0A9P9BPY7_9PEZI</name>
<evidence type="ECO:0000313" key="2">
    <source>
        <dbReference type="EMBL" id="KAH7029635.1"/>
    </source>
</evidence>
<feature type="compositionally biased region" description="Polar residues" evidence="1">
    <location>
        <begin position="179"/>
        <end position="195"/>
    </location>
</feature>
<comment type="caution">
    <text evidence="2">The sequence shown here is derived from an EMBL/GenBank/DDBJ whole genome shotgun (WGS) entry which is preliminary data.</text>
</comment>
<accession>A0A9P9BPY7</accession>
<gene>
    <name evidence="2" type="ORF">B0I36DRAFT_411728</name>
</gene>
<proteinExistence type="predicted"/>